<name>A0A9D4YPG3_PEA</name>
<dbReference type="EC" id="3.1.3.16" evidence="6"/>
<evidence type="ECO:0000259" key="7">
    <source>
        <dbReference type="PROSITE" id="PS50969"/>
    </source>
</evidence>
<dbReference type="GO" id="GO:0008420">
    <property type="term" value="F:RNA polymerase II CTD heptapeptide repeat phosphatase activity"/>
    <property type="evidence" value="ECO:0007669"/>
    <property type="project" value="UniProtKB-UniRule"/>
</dbReference>
<evidence type="ECO:0000256" key="3">
    <source>
        <dbReference type="ARBA" id="ARBA00023242"/>
    </source>
</evidence>
<proteinExistence type="predicted"/>
<dbReference type="InterPro" id="IPR023214">
    <property type="entry name" value="HAD_sf"/>
</dbReference>
<keyword evidence="9" id="KW-1185">Reference proteome</keyword>
<evidence type="ECO:0000256" key="2">
    <source>
        <dbReference type="ARBA" id="ARBA00022801"/>
    </source>
</evidence>
<keyword evidence="3 6" id="KW-0539">Nucleus</keyword>
<comment type="caution">
    <text evidence="8">The sequence shown here is derived from an EMBL/GenBank/DDBJ whole genome shotgun (WGS) entry which is preliminary data.</text>
</comment>
<dbReference type="Pfam" id="PF03031">
    <property type="entry name" value="NIF"/>
    <property type="match status" value="1"/>
</dbReference>
<sequence length="226" mass="26339">MEQKLVPSVKVDVCIHPGSFGGMCICCGQTLDGESGLLFGYIHKGLRLHDVEVSRLRNIDMKNLLCRKKLYLVLDLDHTLLNSTTLNRLSQEEMPIITQKSYLEGSLFMMEQLQMVTKLRPFVRTFLKEASEIFDMCIYTMGDRSYALEMARLLDPQREYFNANVISRDDGTRRRKKDLRMVLEKESAILILDDTERVSCKKSKLPRPDKLFGPIRYDFFRLYVEH</sequence>
<dbReference type="Gramene" id="Psat01G0034900-T3">
    <property type="protein sequence ID" value="KAI5440851.1"/>
    <property type="gene ID" value="KIW84_010349"/>
</dbReference>
<reference evidence="8 9" key="1">
    <citation type="journal article" date="2022" name="Nat. Genet.">
        <title>Improved pea reference genome and pan-genome highlight genomic features and evolutionary characteristics.</title>
        <authorList>
            <person name="Yang T."/>
            <person name="Liu R."/>
            <person name="Luo Y."/>
            <person name="Hu S."/>
            <person name="Wang D."/>
            <person name="Wang C."/>
            <person name="Pandey M.K."/>
            <person name="Ge S."/>
            <person name="Xu Q."/>
            <person name="Li N."/>
            <person name="Li G."/>
            <person name="Huang Y."/>
            <person name="Saxena R.K."/>
            <person name="Ji Y."/>
            <person name="Li M."/>
            <person name="Yan X."/>
            <person name="He Y."/>
            <person name="Liu Y."/>
            <person name="Wang X."/>
            <person name="Xiang C."/>
            <person name="Varshney R.K."/>
            <person name="Ding H."/>
            <person name="Gao S."/>
            <person name="Zong X."/>
        </authorList>
    </citation>
    <scope>NUCLEOTIDE SEQUENCE [LARGE SCALE GENOMIC DNA]</scope>
    <source>
        <strain evidence="8 9">cv. Zhongwan 6</strain>
    </source>
</reference>
<protein>
    <recommendedName>
        <fullName evidence="6">RNA polymerase II C-terminal domain phosphatase-like</fullName>
        <ecNumber evidence="6">3.1.3.16</ecNumber>
    </recommendedName>
</protein>
<dbReference type="PANTHER" id="PTHR23081:SF36">
    <property type="entry name" value="RNA POLYMERASE II SUBUNIT A C-TERMINAL DOMAIN PHOSPHATASE"/>
    <property type="match status" value="1"/>
</dbReference>
<dbReference type="EMBL" id="JAMSHJ010000001">
    <property type="protein sequence ID" value="KAI5440851.1"/>
    <property type="molecule type" value="Genomic_DNA"/>
</dbReference>
<dbReference type="CDD" id="cd07521">
    <property type="entry name" value="HAD_FCP1-like"/>
    <property type="match status" value="1"/>
</dbReference>
<gene>
    <name evidence="8" type="ORF">KIW84_010349</name>
</gene>
<evidence type="ECO:0000313" key="8">
    <source>
        <dbReference type="EMBL" id="KAI5440851.1"/>
    </source>
</evidence>
<accession>A0A9D4YPG3</accession>
<dbReference type="InterPro" id="IPR039189">
    <property type="entry name" value="Fcp1"/>
</dbReference>
<organism evidence="8 9">
    <name type="scientific">Pisum sativum</name>
    <name type="common">Garden pea</name>
    <name type="synonym">Lathyrus oleraceus</name>
    <dbReference type="NCBI Taxonomy" id="3888"/>
    <lineage>
        <taxon>Eukaryota</taxon>
        <taxon>Viridiplantae</taxon>
        <taxon>Streptophyta</taxon>
        <taxon>Embryophyta</taxon>
        <taxon>Tracheophyta</taxon>
        <taxon>Spermatophyta</taxon>
        <taxon>Magnoliopsida</taxon>
        <taxon>eudicotyledons</taxon>
        <taxon>Gunneridae</taxon>
        <taxon>Pentapetalae</taxon>
        <taxon>rosids</taxon>
        <taxon>fabids</taxon>
        <taxon>Fabales</taxon>
        <taxon>Fabaceae</taxon>
        <taxon>Papilionoideae</taxon>
        <taxon>50 kb inversion clade</taxon>
        <taxon>NPAAA clade</taxon>
        <taxon>Hologalegina</taxon>
        <taxon>IRL clade</taxon>
        <taxon>Fabeae</taxon>
        <taxon>Lathyrus</taxon>
    </lineage>
</organism>
<evidence type="ECO:0000256" key="4">
    <source>
        <dbReference type="ARBA" id="ARBA00047761"/>
    </source>
</evidence>
<dbReference type="InterPro" id="IPR011947">
    <property type="entry name" value="FCP1_euk"/>
</dbReference>
<comment type="function">
    <text evidence="6">This promotes the activity of RNA polymerase II.</text>
</comment>
<dbReference type="InterPro" id="IPR004274">
    <property type="entry name" value="FCP1_dom"/>
</dbReference>
<dbReference type="PROSITE" id="PS50969">
    <property type="entry name" value="FCP1"/>
    <property type="match status" value="1"/>
</dbReference>
<dbReference type="PANTHER" id="PTHR23081">
    <property type="entry name" value="RNA POLYMERASE II CTD PHOSPHATASE"/>
    <property type="match status" value="1"/>
</dbReference>
<evidence type="ECO:0000256" key="6">
    <source>
        <dbReference type="RuleBase" id="RU366066"/>
    </source>
</evidence>
<evidence type="ECO:0000313" key="9">
    <source>
        <dbReference type="Proteomes" id="UP001058974"/>
    </source>
</evidence>
<evidence type="ECO:0000256" key="1">
    <source>
        <dbReference type="ARBA" id="ARBA00004123"/>
    </source>
</evidence>
<comment type="catalytic activity">
    <reaction evidence="4 6">
        <text>O-phospho-L-seryl-[protein] + H2O = L-seryl-[protein] + phosphate</text>
        <dbReference type="Rhea" id="RHEA:20629"/>
        <dbReference type="Rhea" id="RHEA-COMP:9863"/>
        <dbReference type="Rhea" id="RHEA-COMP:11604"/>
        <dbReference type="ChEBI" id="CHEBI:15377"/>
        <dbReference type="ChEBI" id="CHEBI:29999"/>
        <dbReference type="ChEBI" id="CHEBI:43474"/>
        <dbReference type="ChEBI" id="CHEBI:83421"/>
        <dbReference type="EC" id="3.1.3.16"/>
    </reaction>
</comment>
<keyword evidence="2 6" id="KW-0378">Hydrolase</keyword>
<dbReference type="AlphaFoldDB" id="A0A9D4YPG3"/>
<comment type="subcellular location">
    <subcellularLocation>
        <location evidence="1 6">Nucleus</location>
    </subcellularLocation>
</comment>
<dbReference type="SUPFAM" id="SSF56784">
    <property type="entry name" value="HAD-like"/>
    <property type="match status" value="1"/>
</dbReference>
<dbReference type="InterPro" id="IPR036412">
    <property type="entry name" value="HAD-like_sf"/>
</dbReference>
<evidence type="ECO:0000256" key="5">
    <source>
        <dbReference type="ARBA" id="ARBA00048336"/>
    </source>
</evidence>
<feature type="domain" description="FCP1 homology" evidence="7">
    <location>
        <begin position="65"/>
        <end position="226"/>
    </location>
</feature>
<dbReference type="Proteomes" id="UP001058974">
    <property type="component" value="Chromosome 1"/>
</dbReference>
<dbReference type="Gene3D" id="3.40.50.1000">
    <property type="entry name" value="HAD superfamily/HAD-like"/>
    <property type="match status" value="1"/>
</dbReference>
<comment type="catalytic activity">
    <reaction evidence="5 6">
        <text>O-phospho-L-threonyl-[protein] + H2O = L-threonyl-[protein] + phosphate</text>
        <dbReference type="Rhea" id="RHEA:47004"/>
        <dbReference type="Rhea" id="RHEA-COMP:11060"/>
        <dbReference type="Rhea" id="RHEA-COMP:11605"/>
        <dbReference type="ChEBI" id="CHEBI:15377"/>
        <dbReference type="ChEBI" id="CHEBI:30013"/>
        <dbReference type="ChEBI" id="CHEBI:43474"/>
        <dbReference type="ChEBI" id="CHEBI:61977"/>
        <dbReference type="EC" id="3.1.3.16"/>
    </reaction>
</comment>
<dbReference type="SMART" id="SM00577">
    <property type="entry name" value="CPDc"/>
    <property type="match status" value="1"/>
</dbReference>
<dbReference type="GO" id="GO:0005634">
    <property type="term" value="C:nucleus"/>
    <property type="evidence" value="ECO:0007669"/>
    <property type="project" value="UniProtKB-SubCell"/>
</dbReference>
<dbReference type="NCBIfam" id="TIGR02250">
    <property type="entry name" value="FCP1_euk"/>
    <property type="match status" value="1"/>
</dbReference>